<name>X0WJ03_9ZZZZ</name>
<feature type="non-terminal residue" evidence="1">
    <location>
        <position position="1"/>
    </location>
</feature>
<reference evidence="1" key="1">
    <citation type="journal article" date="2014" name="Front. Microbiol.">
        <title>High frequency of phylogenetically diverse reductive dehalogenase-homologous genes in deep subseafloor sedimentary metagenomes.</title>
        <authorList>
            <person name="Kawai M."/>
            <person name="Futagami T."/>
            <person name="Toyoda A."/>
            <person name="Takaki Y."/>
            <person name="Nishi S."/>
            <person name="Hori S."/>
            <person name="Arai W."/>
            <person name="Tsubouchi T."/>
            <person name="Morono Y."/>
            <person name="Uchiyama I."/>
            <person name="Ito T."/>
            <person name="Fujiyama A."/>
            <person name="Inagaki F."/>
            <person name="Takami H."/>
        </authorList>
    </citation>
    <scope>NUCLEOTIDE SEQUENCE</scope>
    <source>
        <strain evidence="1">Expedition CK06-06</strain>
    </source>
</reference>
<evidence type="ECO:0000313" key="1">
    <source>
        <dbReference type="EMBL" id="GAG12686.1"/>
    </source>
</evidence>
<organism evidence="1">
    <name type="scientific">marine sediment metagenome</name>
    <dbReference type="NCBI Taxonomy" id="412755"/>
    <lineage>
        <taxon>unclassified sequences</taxon>
        <taxon>metagenomes</taxon>
        <taxon>ecological metagenomes</taxon>
    </lineage>
</organism>
<comment type="caution">
    <text evidence="1">The sequence shown here is derived from an EMBL/GenBank/DDBJ whole genome shotgun (WGS) entry which is preliminary data.</text>
</comment>
<accession>X0WJ03</accession>
<evidence type="ECO:0008006" key="2">
    <source>
        <dbReference type="Google" id="ProtNLM"/>
    </source>
</evidence>
<protein>
    <recommendedName>
        <fullName evidence="2">DUF2779 domain-containing protein</fullName>
    </recommendedName>
</protein>
<dbReference type="AlphaFoldDB" id="X0WJ03"/>
<proteinExistence type="predicted"/>
<dbReference type="EMBL" id="BARS01026207">
    <property type="protein sequence ID" value="GAG12686.1"/>
    <property type="molecule type" value="Genomic_DNA"/>
</dbReference>
<sequence length="138" mass="16162">PPQARGSISIKQILPSVIENSEYIRKKYSKPVYGYNSEIKSLNFDKKIWIDESKGNDPYKTLPKIFDECDEEQLDQLVKGFDEIKEGGAALTAYLKLQFSEVPKEQRKRLKEGLLKYCELDTMAMVMIWEYWDNEINK</sequence>
<gene>
    <name evidence="1" type="ORF">S01H1_41323</name>
</gene>